<evidence type="ECO:0000313" key="2">
    <source>
        <dbReference type="Proteomes" id="UP000237000"/>
    </source>
</evidence>
<accession>A0A2P5C5U7</accession>
<comment type="caution">
    <text evidence="1">The sequence shown here is derived from an EMBL/GenBank/DDBJ whole genome shotgun (WGS) entry which is preliminary data.</text>
</comment>
<name>A0A2P5C5U7_TREOI</name>
<proteinExistence type="predicted"/>
<gene>
    <name evidence="1" type="ORF">TorRG33x02_296600</name>
</gene>
<reference evidence="2" key="1">
    <citation type="submission" date="2016-06" db="EMBL/GenBank/DDBJ databases">
        <title>Parallel loss of symbiosis genes in relatives of nitrogen-fixing non-legume Parasponia.</title>
        <authorList>
            <person name="Van Velzen R."/>
            <person name="Holmer R."/>
            <person name="Bu F."/>
            <person name="Rutten L."/>
            <person name="Van Zeijl A."/>
            <person name="Liu W."/>
            <person name="Santuari L."/>
            <person name="Cao Q."/>
            <person name="Sharma T."/>
            <person name="Shen D."/>
            <person name="Roswanjaya Y."/>
            <person name="Wardhani T."/>
            <person name="Kalhor M.S."/>
            <person name="Jansen J."/>
            <person name="Van den Hoogen J."/>
            <person name="Gungor B."/>
            <person name="Hartog M."/>
            <person name="Hontelez J."/>
            <person name="Verver J."/>
            <person name="Yang W.-C."/>
            <person name="Schijlen E."/>
            <person name="Repin R."/>
            <person name="Schilthuizen M."/>
            <person name="Schranz E."/>
            <person name="Heidstra R."/>
            <person name="Miyata K."/>
            <person name="Fedorova E."/>
            <person name="Kohlen W."/>
            <person name="Bisseling T."/>
            <person name="Smit S."/>
            <person name="Geurts R."/>
        </authorList>
    </citation>
    <scope>NUCLEOTIDE SEQUENCE [LARGE SCALE GENOMIC DNA]</scope>
    <source>
        <strain evidence="2">cv. RG33-2</strain>
    </source>
</reference>
<dbReference type="AlphaFoldDB" id="A0A2P5C5U7"/>
<feature type="non-terminal residue" evidence="1">
    <location>
        <position position="1"/>
    </location>
</feature>
<keyword evidence="2" id="KW-1185">Reference proteome</keyword>
<dbReference type="EMBL" id="JXTC01000409">
    <property type="protein sequence ID" value="PON56413.1"/>
    <property type="molecule type" value="Genomic_DNA"/>
</dbReference>
<dbReference type="InParanoid" id="A0A2P5C5U7"/>
<organism evidence="1 2">
    <name type="scientific">Trema orientale</name>
    <name type="common">Charcoal tree</name>
    <name type="synonym">Celtis orientalis</name>
    <dbReference type="NCBI Taxonomy" id="63057"/>
    <lineage>
        <taxon>Eukaryota</taxon>
        <taxon>Viridiplantae</taxon>
        <taxon>Streptophyta</taxon>
        <taxon>Embryophyta</taxon>
        <taxon>Tracheophyta</taxon>
        <taxon>Spermatophyta</taxon>
        <taxon>Magnoliopsida</taxon>
        <taxon>eudicotyledons</taxon>
        <taxon>Gunneridae</taxon>
        <taxon>Pentapetalae</taxon>
        <taxon>rosids</taxon>
        <taxon>fabids</taxon>
        <taxon>Rosales</taxon>
        <taxon>Cannabaceae</taxon>
        <taxon>Trema</taxon>
    </lineage>
</organism>
<dbReference type="Proteomes" id="UP000237000">
    <property type="component" value="Unassembled WGS sequence"/>
</dbReference>
<protein>
    <submittedName>
        <fullName evidence="1">Uncharacterized protein</fullName>
    </submittedName>
</protein>
<sequence length="92" mass="9925">GTIGDCQVICVITTRNLWDRIGLRLCPGKQRILVKLLEIGVSWLLMMISLIARSGQRCSLSSGLGQSSGLIVVGGFRIIPNNIDTSNGLKKT</sequence>
<evidence type="ECO:0000313" key="1">
    <source>
        <dbReference type="EMBL" id="PON56413.1"/>
    </source>
</evidence>